<evidence type="ECO:0000313" key="3">
    <source>
        <dbReference type="Proteomes" id="UP001162162"/>
    </source>
</evidence>
<feature type="compositionally biased region" description="Polar residues" evidence="1">
    <location>
        <begin position="126"/>
        <end position="139"/>
    </location>
</feature>
<evidence type="ECO:0000256" key="1">
    <source>
        <dbReference type="SAM" id="MobiDB-lite"/>
    </source>
</evidence>
<gene>
    <name evidence="2" type="ORF">NQ318_014180</name>
</gene>
<reference evidence="2" key="1">
    <citation type="journal article" date="2023" name="Insect Mol. Biol.">
        <title>Genome sequencing provides insights into the evolution of gene families encoding plant cell wall-degrading enzymes in longhorned beetles.</title>
        <authorList>
            <person name="Shin N.R."/>
            <person name="Okamura Y."/>
            <person name="Kirsch R."/>
            <person name="Pauchet Y."/>
        </authorList>
    </citation>
    <scope>NUCLEOTIDE SEQUENCE</scope>
    <source>
        <strain evidence="2">AMC_N1</strain>
    </source>
</reference>
<proteinExistence type="predicted"/>
<comment type="caution">
    <text evidence="2">The sequence shown here is derived from an EMBL/GenBank/DDBJ whole genome shotgun (WGS) entry which is preliminary data.</text>
</comment>
<dbReference type="Proteomes" id="UP001162162">
    <property type="component" value="Unassembled WGS sequence"/>
</dbReference>
<feature type="region of interest" description="Disordered" evidence="1">
    <location>
        <begin position="123"/>
        <end position="147"/>
    </location>
</feature>
<accession>A0AAV8Y8G9</accession>
<sequence length="177" mass="19314">MPVTSRSSLHACHVTPITSRLSRHATLVRSDSRAVDIVDRAVTPGAKEGSAYPTSLLSGIFTHSNIFWSESKKVQVSSRRLSESPHTLRRAYKCSKCGTFSLGWVGDGMSHLTLNRPFTVVHGGSPQLQEPSSSRNRSGTCGAKDSKKAEDNVEIGNKIKTLTPCILVTNDFWTKKS</sequence>
<protein>
    <submittedName>
        <fullName evidence="2">Uncharacterized protein</fullName>
    </submittedName>
</protein>
<evidence type="ECO:0000313" key="2">
    <source>
        <dbReference type="EMBL" id="KAJ8947283.1"/>
    </source>
</evidence>
<dbReference type="EMBL" id="JAPWTK010000165">
    <property type="protein sequence ID" value="KAJ8947283.1"/>
    <property type="molecule type" value="Genomic_DNA"/>
</dbReference>
<name>A0AAV8Y8G9_9CUCU</name>
<dbReference type="AlphaFoldDB" id="A0AAV8Y8G9"/>
<keyword evidence="3" id="KW-1185">Reference proteome</keyword>
<organism evidence="2 3">
    <name type="scientific">Aromia moschata</name>
    <dbReference type="NCBI Taxonomy" id="1265417"/>
    <lineage>
        <taxon>Eukaryota</taxon>
        <taxon>Metazoa</taxon>
        <taxon>Ecdysozoa</taxon>
        <taxon>Arthropoda</taxon>
        <taxon>Hexapoda</taxon>
        <taxon>Insecta</taxon>
        <taxon>Pterygota</taxon>
        <taxon>Neoptera</taxon>
        <taxon>Endopterygota</taxon>
        <taxon>Coleoptera</taxon>
        <taxon>Polyphaga</taxon>
        <taxon>Cucujiformia</taxon>
        <taxon>Chrysomeloidea</taxon>
        <taxon>Cerambycidae</taxon>
        <taxon>Cerambycinae</taxon>
        <taxon>Callichromatini</taxon>
        <taxon>Aromia</taxon>
    </lineage>
</organism>